<evidence type="ECO:0000313" key="2">
    <source>
        <dbReference type="Proteomes" id="UP001066276"/>
    </source>
</evidence>
<proteinExistence type="predicted"/>
<comment type="caution">
    <text evidence="1">The sequence shown here is derived from an EMBL/GenBank/DDBJ whole genome shotgun (WGS) entry which is preliminary data.</text>
</comment>
<dbReference type="EMBL" id="JANPWB010000012">
    <property type="protein sequence ID" value="KAJ1118703.1"/>
    <property type="molecule type" value="Genomic_DNA"/>
</dbReference>
<reference evidence="1" key="1">
    <citation type="journal article" date="2022" name="bioRxiv">
        <title>Sequencing and chromosome-scale assembly of the giantPleurodeles waltlgenome.</title>
        <authorList>
            <person name="Brown T."/>
            <person name="Elewa A."/>
            <person name="Iarovenko S."/>
            <person name="Subramanian E."/>
            <person name="Araus A.J."/>
            <person name="Petzold A."/>
            <person name="Susuki M."/>
            <person name="Suzuki K.-i.T."/>
            <person name="Hayashi T."/>
            <person name="Toyoda A."/>
            <person name="Oliveira C."/>
            <person name="Osipova E."/>
            <person name="Leigh N.D."/>
            <person name="Simon A."/>
            <person name="Yun M.H."/>
        </authorList>
    </citation>
    <scope>NUCLEOTIDE SEQUENCE</scope>
    <source>
        <strain evidence="1">20211129_DDA</strain>
        <tissue evidence="1">Liver</tissue>
    </source>
</reference>
<name>A0AAV7NRJ9_PLEWA</name>
<organism evidence="1 2">
    <name type="scientific">Pleurodeles waltl</name>
    <name type="common">Iberian ribbed newt</name>
    <dbReference type="NCBI Taxonomy" id="8319"/>
    <lineage>
        <taxon>Eukaryota</taxon>
        <taxon>Metazoa</taxon>
        <taxon>Chordata</taxon>
        <taxon>Craniata</taxon>
        <taxon>Vertebrata</taxon>
        <taxon>Euteleostomi</taxon>
        <taxon>Amphibia</taxon>
        <taxon>Batrachia</taxon>
        <taxon>Caudata</taxon>
        <taxon>Salamandroidea</taxon>
        <taxon>Salamandridae</taxon>
        <taxon>Pleurodelinae</taxon>
        <taxon>Pleurodeles</taxon>
    </lineage>
</organism>
<evidence type="ECO:0000313" key="1">
    <source>
        <dbReference type="EMBL" id="KAJ1118703.1"/>
    </source>
</evidence>
<dbReference type="AlphaFoldDB" id="A0AAV7NRJ9"/>
<protein>
    <submittedName>
        <fullName evidence="1">Uncharacterized protein</fullName>
    </submittedName>
</protein>
<sequence length="331" mass="37870">MITCVHGDQRLYPVAMVCLNWRGTDETITVGMIPNLGEDLILGTDYVDFAPLLEKACQEHTTNTWWGEALFVTTKIEARPLRKKLSRKRKREQRLEYQNPQSHEITKTISQTATVLTIGGDFRQAQREDPTLKNAWQQVLHPDGRSTVWEEAHSALREAQNKQKRIYDAKSTLRSLRVRDKVLVLLPSCENKLIARWQGPYEGIEQINPTTYKLAITPGTVRELIYHINLLKKWCESMDEHPTLYIAKEQEEDIPLHPLPTNPQAPSPTPHVNTALSESKLNQLNTLVKDNLDVFSKIPGRTSLVQHSIRTNVNTVSQQCPYQIPEAKNEL</sequence>
<accession>A0AAV7NRJ9</accession>
<gene>
    <name evidence="1" type="ORF">NDU88_006891</name>
</gene>
<dbReference type="Proteomes" id="UP001066276">
    <property type="component" value="Chromosome 8"/>
</dbReference>
<keyword evidence="2" id="KW-1185">Reference proteome</keyword>